<dbReference type="AlphaFoldDB" id="A0A4Y9ZIE2"/>
<organism evidence="1 2">
    <name type="scientific">Hericium alpestre</name>
    <dbReference type="NCBI Taxonomy" id="135208"/>
    <lineage>
        <taxon>Eukaryota</taxon>
        <taxon>Fungi</taxon>
        <taxon>Dikarya</taxon>
        <taxon>Basidiomycota</taxon>
        <taxon>Agaricomycotina</taxon>
        <taxon>Agaricomycetes</taxon>
        <taxon>Russulales</taxon>
        <taxon>Hericiaceae</taxon>
        <taxon>Hericium</taxon>
    </lineage>
</organism>
<reference evidence="1 2" key="1">
    <citation type="submission" date="2019-02" db="EMBL/GenBank/DDBJ databases">
        <title>Genome sequencing of the rare red list fungi Hericium alpestre (H. flagellum).</title>
        <authorList>
            <person name="Buettner E."/>
            <person name="Kellner H."/>
        </authorList>
    </citation>
    <scope>NUCLEOTIDE SEQUENCE [LARGE SCALE GENOMIC DNA]</scope>
    <source>
        <strain evidence="1 2">DSM 108284</strain>
    </source>
</reference>
<gene>
    <name evidence="1" type="ORF">EWM64_g10803</name>
</gene>
<protein>
    <submittedName>
        <fullName evidence="1">Uncharacterized protein</fullName>
    </submittedName>
</protein>
<keyword evidence="2" id="KW-1185">Reference proteome</keyword>
<evidence type="ECO:0000313" key="2">
    <source>
        <dbReference type="Proteomes" id="UP000298061"/>
    </source>
</evidence>
<proteinExistence type="predicted"/>
<sequence length="153" mass="17193">MSASEENNPICIIVKDVQILSDKNLSKTVDILIDQKHVNVELQADKAPDKAWRLKDGSVLSESLMIRSYHHQSFYRPGEKKPLTDIAIKASDMQDIIISWNGPTVITDYEITQDSSTVIVGVKRETHDIEAGQADIVKYEKSSRVQNLLLTIT</sequence>
<comment type="caution">
    <text evidence="1">The sequence shown here is derived from an EMBL/GenBank/DDBJ whole genome shotgun (WGS) entry which is preliminary data.</text>
</comment>
<name>A0A4Y9ZIE2_9AGAM</name>
<evidence type="ECO:0000313" key="1">
    <source>
        <dbReference type="EMBL" id="TFY73209.1"/>
    </source>
</evidence>
<dbReference type="Proteomes" id="UP000298061">
    <property type="component" value="Unassembled WGS sequence"/>
</dbReference>
<dbReference type="EMBL" id="SFCI01003167">
    <property type="protein sequence ID" value="TFY73209.1"/>
    <property type="molecule type" value="Genomic_DNA"/>
</dbReference>
<accession>A0A4Y9ZIE2</accession>